<comment type="subcellular location">
    <subcellularLocation>
        <location evidence="1">Membrane</location>
        <topology evidence="1">Multi-pass membrane protein</topology>
    </subcellularLocation>
</comment>
<dbReference type="InterPro" id="IPR051014">
    <property type="entry name" value="Cation_Transport_ATPase_IB"/>
</dbReference>
<feature type="transmembrane region" description="Helical" evidence="10">
    <location>
        <begin position="731"/>
        <end position="751"/>
    </location>
</feature>
<evidence type="ECO:0000313" key="13">
    <source>
        <dbReference type="EMBL" id="KAL3801669.1"/>
    </source>
</evidence>
<dbReference type="Gene3D" id="3.40.50.1000">
    <property type="entry name" value="HAD superfamily/HAD-like"/>
    <property type="match status" value="1"/>
</dbReference>
<dbReference type="InterPro" id="IPR023299">
    <property type="entry name" value="ATPase_P-typ_cyto_dom_N"/>
</dbReference>
<dbReference type="EMBL" id="JABMIG020000025">
    <property type="protein sequence ID" value="KAL3801669.1"/>
    <property type="molecule type" value="Genomic_DNA"/>
</dbReference>
<dbReference type="PROSITE" id="PS50846">
    <property type="entry name" value="HMA_2"/>
    <property type="match status" value="1"/>
</dbReference>
<sequence length="1149" mass="123446">MHVKRMKRKKAASHVYNPLNFSEATIPAAVDDHNAMPAFPFCGECSSSCAPPPPLSALHAISHDASLYSADGVENAVEHHMTNNSLTKRLLLRVLRHPTADIVQATRMHDLRTILTEMPEVTNVEIAQDSLAVAAPHAATSADGHDSCTILVEYNVSKVSSSDSESIQSHLVGVNVMNPQEAEDITNKEHHDDLPRKVTNRLAEAGFGVTLLPTNDSGHNTQSFRALSSSKAASTSHVNSQLLSVRSRLHITSGLCCPSEVPTIRNILKQLPGVHKFGVNVATKAVFVDHDPTKVTATDMKCALGGERFAVEILRDGGAGWNNGDESATNEEDGNEDRTDSNHNLAPSRFVESTLLLKAVTESYDGATNPKDVVEKLMRQNFFRNQVRAIHIHVPSRTLKVEHDPESVDVERVKDVLMRGLAKEQQDWGDIEVLHDGGLEGLNLPASRSDELNDGAISRASEENELVAGLKYSVVISGIFWLVSLLNVIDEKLDHLKYAGIVSVLFGMPSVLKKAWATIRRFQFDANCMMVIAAFGALALGEYDEAASVSFLFSISEWLETKATSKARRALGEIVSLRPDYAHVLDKSTGRIIIIPASNVPLGSFCSVRTGDKVPADGIVIEGNSSVDESSITGEATPVEKVAGSDVSAGSINVGSTQLVIKTTSTVGDSTVSRLIALVEEAQTNRSETENLVDSFAKKYTPCVLAVALLVSTVPWILFGGDTGRHWTLNGLIIIVIACPCALTISTPVTYSAGLAATAKRGIIIKGGSRLEALGNAKTVVFDKTGTLTRGRFSLNHLELIGERKTRREVLELLSIMEAPSSHPLSATLVSAAKAEGAIPLHGVSLQEHTILKGEGVCAIVNDRRVYVGNERLFKRLGMYDLSPHHVESARKWNNDGGTVGYVGIEGEGLGIIAMFCVTDTIRDEAHHVVTALMDNGVKVVMLTGDGEGAALAVGEEIGLPDSSIQSQLLPEDKLHYVSALKDFSSQKSVFFTDQRNLVVFVGDGVNDAASLAVADVGVAMGHGAALALEMSDVTLMDSNLNKLLFSMKMGTKVITTVKENIIFSLVANATAIGLTFAGKMTLLLAIVCDVGVMLLVTLNGMKLLSERTIKAIDESSITKASSRPEKVTQITQNGYEVPPTEVQVMEIV</sequence>
<keyword evidence="8 10" id="KW-1133">Transmembrane helix</keyword>
<dbReference type="GO" id="GO:0005524">
    <property type="term" value="F:ATP binding"/>
    <property type="evidence" value="ECO:0007669"/>
    <property type="project" value="UniProtKB-UniRule"/>
</dbReference>
<dbReference type="InterPro" id="IPR036412">
    <property type="entry name" value="HAD-like_sf"/>
</dbReference>
<feature type="transmembrane region" description="Helical" evidence="10">
    <location>
        <begin position="469"/>
        <end position="489"/>
    </location>
</feature>
<dbReference type="InterPro" id="IPR001757">
    <property type="entry name" value="P_typ_ATPase"/>
</dbReference>
<keyword evidence="7" id="KW-1278">Translocase</keyword>
<evidence type="ECO:0000256" key="8">
    <source>
        <dbReference type="ARBA" id="ARBA00022989"/>
    </source>
</evidence>
<dbReference type="InterPro" id="IPR027256">
    <property type="entry name" value="P-typ_ATPase_IB"/>
</dbReference>
<evidence type="ECO:0000256" key="2">
    <source>
        <dbReference type="ARBA" id="ARBA00006024"/>
    </source>
</evidence>
<evidence type="ECO:0000256" key="1">
    <source>
        <dbReference type="ARBA" id="ARBA00004141"/>
    </source>
</evidence>
<dbReference type="PANTHER" id="PTHR48085">
    <property type="entry name" value="CADMIUM/ZINC-TRANSPORTING ATPASE HMA2-RELATED"/>
    <property type="match status" value="1"/>
</dbReference>
<dbReference type="Gene3D" id="3.40.1110.10">
    <property type="entry name" value="Calcium-transporting ATPase, cytoplasmic domain N"/>
    <property type="match status" value="1"/>
</dbReference>
<evidence type="ECO:0000259" key="12">
    <source>
        <dbReference type="PROSITE" id="PS50846"/>
    </source>
</evidence>
<evidence type="ECO:0000313" key="14">
    <source>
        <dbReference type="Proteomes" id="UP001516023"/>
    </source>
</evidence>
<dbReference type="FunFam" id="2.70.150.10:FF:000002">
    <property type="entry name" value="Copper-transporting ATPase 1, putative"/>
    <property type="match status" value="1"/>
</dbReference>
<evidence type="ECO:0000256" key="5">
    <source>
        <dbReference type="ARBA" id="ARBA00022741"/>
    </source>
</evidence>
<dbReference type="InterPro" id="IPR023214">
    <property type="entry name" value="HAD_sf"/>
</dbReference>
<name>A0ABD3QMQ3_9STRA</name>
<dbReference type="InterPro" id="IPR059000">
    <property type="entry name" value="ATPase_P-type_domA"/>
</dbReference>
<accession>A0ABD3QMQ3</accession>
<feature type="transmembrane region" description="Helical" evidence="10">
    <location>
        <begin position="700"/>
        <end position="719"/>
    </location>
</feature>
<evidence type="ECO:0000256" key="7">
    <source>
        <dbReference type="ARBA" id="ARBA00022967"/>
    </source>
</evidence>
<evidence type="ECO:0000256" key="4">
    <source>
        <dbReference type="ARBA" id="ARBA00022723"/>
    </source>
</evidence>
<dbReference type="SUPFAM" id="SSF81653">
    <property type="entry name" value="Calcium ATPase, transduction domain A"/>
    <property type="match status" value="1"/>
</dbReference>
<evidence type="ECO:0000256" key="10">
    <source>
        <dbReference type="RuleBase" id="RU362081"/>
    </source>
</evidence>
<feature type="transmembrane region" description="Helical" evidence="10">
    <location>
        <begin position="1058"/>
        <end position="1077"/>
    </location>
</feature>
<dbReference type="SUPFAM" id="SSF56784">
    <property type="entry name" value="HAD-like"/>
    <property type="match status" value="1"/>
</dbReference>
<dbReference type="Pfam" id="PF00702">
    <property type="entry name" value="Hydrolase"/>
    <property type="match status" value="1"/>
</dbReference>
<dbReference type="Pfam" id="PF00122">
    <property type="entry name" value="E1-E2_ATPase"/>
    <property type="match status" value="1"/>
</dbReference>
<dbReference type="NCBIfam" id="TIGR01525">
    <property type="entry name" value="ATPase-IB_hvy"/>
    <property type="match status" value="1"/>
</dbReference>
<dbReference type="PROSITE" id="PS01229">
    <property type="entry name" value="COF_2"/>
    <property type="match status" value="1"/>
</dbReference>
<dbReference type="SUPFAM" id="SSF55008">
    <property type="entry name" value="HMA, heavy metal-associated domain"/>
    <property type="match status" value="1"/>
</dbReference>
<dbReference type="SFLD" id="SFLDF00027">
    <property type="entry name" value="p-type_atpase"/>
    <property type="match status" value="1"/>
</dbReference>
<reference evidence="13 14" key="1">
    <citation type="journal article" date="2020" name="G3 (Bethesda)">
        <title>Improved Reference Genome for Cyclotella cryptica CCMP332, a Model for Cell Wall Morphogenesis, Salinity Adaptation, and Lipid Production in Diatoms (Bacillariophyta).</title>
        <authorList>
            <person name="Roberts W.R."/>
            <person name="Downey K.M."/>
            <person name="Ruck E.C."/>
            <person name="Traller J.C."/>
            <person name="Alverson A.J."/>
        </authorList>
    </citation>
    <scope>NUCLEOTIDE SEQUENCE [LARGE SCALE GENOMIC DNA]</scope>
    <source>
        <strain evidence="13 14">CCMP332</strain>
    </source>
</reference>
<dbReference type="Gene3D" id="2.70.150.10">
    <property type="entry name" value="Calcium-transporting ATPase, cytoplasmic transduction domain A"/>
    <property type="match status" value="1"/>
</dbReference>
<evidence type="ECO:0000256" key="6">
    <source>
        <dbReference type="ARBA" id="ARBA00022840"/>
    </source>
</evidence>
<feature type="domain" description="HMA" evidence="12">
    <location>
        <begin position="245"/>
        <end position="312"/>
    </location>
</feature>
<dbReference type="NCBIfam" id="TIGR01494">
    <property type="entry name" value="ATPase_P-type"/>
    <property type="match status" value="1"/>
</dbReference>
<gene>
    <name evidence="13" type="ORF">HJC23_013174</name>
</gene>
<dbReference type="Proteomes" id="UP001516023">
    <property type="component" value="Unassembled WGS sequence"/>
</dbReference>
<dbReference type="Gene3D" id="3.30.70.100">
    <property type="match status" value="1"/>
</dbReference>
<keyword evidence="5 10" id="KW-0547">Nucleotide-binding</keyword>
<dbReference type="PROSITE" id="PS00154">
    <property type="entry name" value="ATPASE_E1_E2"/>
    <property type="match status" value="1"/>
</dbReference>
<comment type="caution">
    <text evidence="13">The sequence shown here is derived from an EMBL/GenBank/DDBJ whole genome shotgun (WGS) entry which is preliminary data.</text>
</comment>
<dbReference type="GO" id="GO:0016020">
    <property type="term" value="C:membrane"/>
    <property type="evidence" value="ECO:0007669"/>
    <property type="project" value="UniProtKB-SubCell"/>
</dbReference>
<dbReference type="PANTHER" id="PTHR48085:SF5">
    <property type="entry name" value="CADMIUM_ZINC-TRANSPORTING ATPASE HMA4-RELATED"/>
    <property type="match status" value="1"/>
</dbReference>
<dbReference type="PRINTS" id="PR00119">
    <property type="entry name" value="CATATPASE"/>
</dbReference>
<keyword evidence="14" id="KW-1185">Reference proteome</keyword>
<dbReference type="SFLD" id="SFLDG00002">
    <property type="entry name" value="C1.7:_P-type_atpase_like"/>
    <property type="match status" value="1"/>
</dbReference>
<evidence type="ECO:0000256" key="3">
    <source>
        <dbReference type="ARBA" id="ARBA00022692"/>
    </source>
</evidence>
<dbReference type="InterPro" id="IPR036163">
    <property type="entry name" value="HMA_dom_sf"/>
</dbReference>
<feature type="region of interest" description="Disordered" evidence="11">
    <location>
        <begin position="320"/>
        <end position="345"/>
    </location>
</feature>
<keyword evidence="9 10" id="KW-0472">Membrane</keyword>
<dbReference type="SUPFAM" id="SSF81665">
    <property type="entry name" value="Calcium ATPase, transmembrane domain M"/>
    <property type="match status" value="1"/>
</dbReference>
<dbReference type="AlphaFoldDB" id="A0ABD3QMQ3"/>
<evidence type="ECO:0000256" key="11">
    <source>
        <dbReference type="SAM" id="MobiDB-lite"/>
    </source>
</evidence>
<dbReference type="InterPro" id="IPR006121">
    <property type="entry name" value="HMA_dom"/>
</dbReference>
<keyword evidence="4 10" id="KW-0479">Metal-binding</keyword>
<proteinExistence type="inferred from homology"/>
<comment type="similarity">
    <text evidence="2 10">Belongs to the cation transport ATPase (P-type) (TC 3.A.3) family. Type IB subfamily.</text>
</comment>
<dbReference type="GO" id="GO:0046872">
    <property type="term" value="F:metal ion binding"/>
    <property type="evidence" value="ECO:0007669"/>
    <property type="project" value="UniProtKB-KW"/>
</dbReference>
<dbReference type="InterPro" id="IPR008250">
    <property type="entry name" value="ATPase_P-typ_transduc_dom_A_sf"/>
</dbReference>
<dbReference type="InterPro" id="IPR023298">
    <property type="entry name" value="ATPase_P-typ_TM_dom_sf"/>
</dbReference>
<evidence type="ECO:0000256" key="9">
    <source>
        <dbReference type="ARBA" id="ARBA00023136"/>
    </source>
</evidence>
<dbReference type="SFLD" id="SFLDS00003">
    <property type="entry name" value="Haloacid_Dehalogenase"/>
    <property type="match status" value="1"/>
</dbReference>
<keyword evidence="6 10" id="KW-0067">ATP-binding</keyword>
<protein>
    <recommendedName>
        <fullName evidence="12">HMA domain-containing protein</fullName>
    </recommendedName>
</protein>
<keyword evidence="3 10" id="KW-0812">Transmembrane</keyword>
<organism evidence="13 14">
    <name type="scientific">Cyclotella cryptica</name>
    <dbReference type="NCBI Taxonomy" id="29204"/>
    <lineage>
        <taxon>Eukaryota</taxon>
        <taxon>Sar</taxon>
        <taxon>Stramenopiles</taxon>
        <taxon>Ochrophyta</taxon>
        <taxon>Bacillariophyta</taxon>
        <taxon>Coscinodiscophyceae</taxon>
        <taxon>Thalassiosirophycidae</taxon>
        <taxon>Stephanodiscales</taxon>
        <taxon>Stephanodiscaceae</taxon>
        <taxon>Cyclotella</taxon>
    </lineage>
</organism>
<dbReference type="InterPro" id="IPR018303">
    <property type="entry name" value="ATPase_P-typ_P_site"/>
</dbReference>
<feature type="transmembrane region" description="Helical" evidence="10">
    <location>
        <begin position="1083"/>
        <end position="1102"/>
    </location>
</feature>
<dbReference type="InterPro" id="IPR044492">
    <property type="entry name" value="P_typ_ATPase_HD_dom"/>
</dbReference>